<accession>A0ABT9HNY5</accession>
<gene>
    <name evidence="1" type="ORF">Q9K02_06925</name>
</gene>
<organism evidence="1 2">
    <name type="scientific">Qipengyuania profundimaris</name>
    <dbReference type="NCBI Taxonomy" id="3067652"/>
    <lineage>
        <taxon>Bacteria</taxon>
        <taxon>Pseudomonadati</taxon>
        <taxon>Pseudomonadota</taxon>
        <taxon>Alphaproteobacteria</taxon>
        <taxon>Sphingomonadales</taxon>
        <taxon>Erythrobacteraceae</taxon>
        <taxon>Qipengyuania</taxon>
    </lineage>
</organism>
<sequence>MFAWFLVALVALTAVAALGVLADCGLRWWSAFGQLRRETKRTSVIAELPAFRAGIAQGGAAFGRSPSRPDVVVRPATRAA</sequence>
<proteinExistence type="predicted"/>
<keyword evidence="2" id="KW-1185">Reference proteome</keyword>
<reference evidence="1 2" key="1">
    <citation type="submission" date="2023-08" db="EMBL/GenBank/DDBJ databases">
        <title>genomic of G39.</title>
        <authorList>
            <person name="Wang Y."/>
        </authorList>
    </citation>
    <scope>NUCLEOTIDE SEQUENCE [LARGE SCALE GENOMIC DNA]</scope>
    <source>
        <strain evidence="1 2">G39</strain>
    </source>
</reference>
<dbReference type="EMBL" id="JAVAIM010000001">
    <property type="protein sequence ID" value="MDP4574869.1"/>
    <property type="molecule type" value="Genomic_DNA"/>
</dbReference>
<protein>
    <submittedName>
        <fullName evidence="1">Uncharacterized protein</fullName>
    </submittedName>
</protein>
<comment type="caution">
    <text evidence="1">The sequence shown here is derived from an EMBL/GenBank/DDBJ whole genome shotgun (WGS) entry which is preliminary data.</text>
</comment>
<evidence type="ECO:0000313" key="2">
    <source>
        <dbReference type="Proteomes" id="UP001240639"/>
    </source>
</evidence>
<dbReference type="Proteomes" id="UP001240639">
    <property type="component" value="Unassembled WGS sequence"/>
</dbReference>
<evidence type="ECO:0000313" key="1">
    <source>
        <dbReference type="EMBL" id="MDP4574869.1"/>
    </source>
</evidence>
<name>A0ABT9HNY5_9SPHN</name>
<dbReference type="RefSeq" id="WP_305932232.1">
    <property type="nucleotide sequence ID" value="NZ_JAVAIM010000001.1"/>
</dbReference>